<gene>
    <name evidence="2" type="ORF">BGZ65_009084</name>
</gene>
<reference evidence="2" key="1">
    <citation type="journal article" date="2020" name="Fungal Divers.">
        <title>Resolving the Mortierellaceae phylogeny through synthesis of multi-gene phylogenetics and phylogenomics.</title>
        <authorList>
            <person name="Vandepol N."/>
            <person name="Liber J."/>
            <person name="Desiro A."/>
            <person name="Na H."/>
            <person name="Kennedy M."/>
            <person name="Barry K."/>
            <person name="Grigoriev I.V."/>
            <person name="Miller A.N."/>
            <person name="O'Donnell K."/>
            <person name="Stajich J.E."/>
            <person name="Bonito G."/>
        </authorList>
    </citation>
    <scope>NUCLEOTIDE SEQUENCE</scope>
    <source>
        <strain evidence="2">MES-2147</strain>
    </source>
</reference>
<feature type="non-terminal residue" evidence="2">
    <location>
        <position position="1"/>
    </location>
</feature>
<dbReference type="Proteomes" id="UP000749646">
    <property type="component" value="Unassembled WGS sequence"/>
</dbReference>
<keyword evidence="3" id="KW-1185">Reference proteome</keyword>
<accession>A0A9P6MAV3</accession>
<dbReference type="AlphaFoldDB" id="A0A9P6MAV3"/>
<dbReference type="InterPro" id="IPR056251">
    <property type="entry name" value="Arm_rpt_dom"/>
</dbReference>
<dbReference type="EMBL" id="JAAAHW010003259">
    <property type="protein sequence ID" value="KAF9986015.1"/>
    <property type="molecule type" value="Genomic_DNA"/>
</dbReference>
<sequence>MVFWSTSSSRGTLSIQQSLELVKVCLENARKTKDFEVASELCRNAEAALSQLRPKDQSLNRDIGAAYSELGKFQDSRGQSEKAQTSRKKAEQWGIAHSIKSTSISAVNIPVSKSLSHPPSLNEQSCELPVPPHIFAENVRPPTIVFHPPELAERLSDTPQLACCLGLLRVSRSLDDMLEPTARNWLQAIEKDVDEQERLKILSTDVIRAFKRDELKDAKAVSEVIYLAPVLGKDEFRYLLKEFYSGIEQSDLLDIHQLEGLAQLIQGADPGYLDSDDLVKILKLLSTRLRNTHRQSLHHMYQLTLAVSNVLDAMADSNVKGLDREE</sequence>
<organism evidence="2 3">
    <name type="scientific">Modicella reniformis</name>
    <dbReference type="NCBI Taxonomy" id="1440133"/>
    <lineage>
        <taxon>Eukaryota</taxon>
        <taxon>Fungi</taxon>
        <taxon>Fungi incertae sedis</taxon>
        <taxon>Mucoromycota</taxon>
        <taxon>Mortierellomycotina</taxon>
        <taxon>Mortierellomycetes</taxon>
        <taxon>Mortierellales</taxon>
        <taxon>Mortierellaceae</taxon>
        <taxon>Modicella</taxon>
    </lineage>
</organism>
<comment type="caution">
    <text evidence="2">The sequence shown here is derived from an EMBL/GenBank/DDBJ whole genome shotgun (WGS) entry which is preliminary data.</text>
</comment>
<name>A0A9P6MAV3_9FUNG</name>
<evidence type="ECO:0000313" key="2">
    <source>
        <dbReference type="EMBL" id="KAF9986015.1"/>
    </source>
</evidence>
<proteinExistence type="predicted"/>
<feature type="domain" description="Arm-like repeat" evidence="1">
    <location>
        <begin position="186"/>
        <end position="326"/>
    </location>
</feature>
<protein>
    <recommendedName>
        <fullName evidence="1">Arm-like repeat domain-containing protein</fullName>
    </recommendedName>
</protein>
<evidence type="ECO:0000313" key="3">
    <source>
        <dbReference type="Proteomes" id="UP000749646"/>
    </source>
</evidence>
<dbReference type="Pfam" id="PF23948">
    <property type="entry name" value="ARM_5"/>
    <property type="match status" value="1"/>
</dbReference>
<dbReference type="OrthoDB" id="2435592at2759"/>
<evidence type="ECO:0000259" key="1">
    <source>
        <dbReference type="Pfam" id="PF23948"/>
    </source>
</evidence>